<dbReference type="GO" id="GO:0006351">
    <property type="term" value="P:DNA-templated transcription"/>
    <property type="evidence" value="ECO:0007669"/>
    <property type="project" value="TreeGrafter"/>
</dbReference>
<evidence type="ECO:0000259" key="5">
    <source>
        <dbReference type="PROSITE" id="PS50931"/>
    </source>
</evidence>
<comment type="caution">
    <text evidence="6">The sequence shown here is derived from an EMBL/GenBank/DDBJ whole genome shotgun (WGS) entry which is preliminary data.</text>
</comment>
<evidence type="ECO:0000256" key="3">
    <source>
        <dbReference type="ARBA" id="ARBA00023125"/>
    </source>
</evidence>
<protein>
    <submittedName>
        <fullName evidence="6">LysR family transcriptional regulator</fullName>
    </submittedName>
</protein>
<dbReference type="FunFam" id="1.10.10.10:FF:000001">
    <property type="entry name" value="LysR family transcriptional regulator"/>
    <property type="match status" value="1"/>
</dbReference>
<dbReference type="GO" id="GO:0003700">
    <property type="term" value="F:DNA-binding transcription factor activity"/>
    <property type="evidence" value="ECO:0007669"/>
    <property type="project" value="InterPro"/>
</dbReference>
<dbReference type="PROSITE" id="PS50931">
    <property type="entry name" value="HTH_LYSR"/>
    <property type="match status" value="1"/>
</dbReference>
<dbReference type="InterPro" id="IPR036390">
    <property type="entry name" value="WH_DNA-bd_sf"/>
</dbReference>
<feature type="domain" description="HTH lysR-type" evidence="5">
    <location>
        <begin position="1"/>
        <end position="59"/>
    </location>
</feature>
<dbReference type="Pfam" id="PF03466">
    <property type="entry name" value="LysR_substrate"/>
    <property type="match status" value="1"/>
</dbReference>
<dbReference type="InterPro" id="IPR005119">
    <property type="entry name" value="LysR_subst-bd"/>
</dbReference>
<evidence type="ECO:0000256" key="4">
    <source>
        <dbReference type="ARBA" id="ARBA00023163"/>
    </source>
</evidence>
<dbReference type="Gene3D" id="1.10.10.10">
    <property type="entry name" value="Winged helix-like DNA-binding domain superfamily/Winged helix DNA-binding domain"/>
    <property type="match status" value="1"/>
</dbReference>
<dbReference type="CDD" id="cd08422">
    <property type="entry name" value="PBP2_CrgA_like"/>
    <property type="match status" value="1"/>
</dbReference>
<dbReference type="SUPFAM" id="SSF46785">
    <property type="entry name" value="Winged helix' DNA-binding domain"/>
    <property type="match status" value="1"/>
</dbReference>
<dbReference type="Gene3D" id="3.40.190.290">
    <property type="match status" value="1"/>
</dbReference>
<evidence type="ECO:0000256" key="2">
    <source>
        <dbReference type="ARBA" id="ARBA00023015"/>
    </source>
</evidence>
<dbReference type="Pfam" id="PF00126">
    <property type="entry name" value="HTH_1"/>
    <property type="match status" value="1"/>
</dbReference>
<comment type="similarity">
    <text evidence="1">Belongs to the LysR transcriptional regulatory family.</text>
</comment>
<dbReference type="PANTHER" id="PTHR30537">
    <property type="entry name" value="HTH-TYPE TRANSCRIPTIONAL REGULATOR"/>
    <property type="match status" value="1"/>
</dbReference>
<accession>A0A2S5KQ86</accession>
<dbReference type="GO" id="GO:0043565">
    <property type="term" value="F:sequence-specific DNA binding"/>
    <property type="evidence" value="ECO:0007669"/>
    <property type="project" value="TreeGrafter"/>
</dbReference>
<dbReference type="InterPro" id="IPR058163">
    <property type="entry name" value="LysR-type_TF_proteobact-type"/>
</dbReference>
<reference evidence="6 7" key="1">
    <citation type="submission" date="2018-02" db="EMBL/GenBank/DDBJ databases">
        <title>novel marine gammaproteobacteria from coastal saline agro ecosystem.</title>
        <authorList>
            <person name="Krishnan R."/>
            <person name="Ramesh Kumar N."/>
        </authorList>
    </citation>
    <scope>NUCLEOTIDE SEQUENCE [LARGE SCALE GENOMIC DNA]</scope>
    <source>
        <strain evidence="6 7">228</strain>
    </source>
</reference>
<evidence type="ECO:0000313" key="6">
    <source>
        <dbReference type="EMBL" id="PPC77004.1"/>
    </source>
</evidence>
<dbReference type="OrthoDB" id="9815676at2"/>
<name>A0A2S5KQ86_9PROT</name>
<evidence type="ECO:0000256" key="1">
    <source>
        <dbReference type="ARBA" id="ARBA00009437"/>
    </source>
</evidence>
<dbReference type="PANTHER" id="PTHR30537:SF5">
    <property type="entry name" value="HTH-TYPE TRANSCRIPTIONAL ACTIVATOR TTDR-RELATED"/>
    <property type="match status" value="1"/>
</dbReference>
<dbReference type="AlphaFoldDB" id="A0A2S5KQ86"/>
<keyword evidence="3" id="KW-0238">DNA-binding</keyword>
<gene>
    <name evidence="6" type="ORF">C4K68_11275</name>
</gene>
<dbReference type="SUPFAM" id="SSF53850">
    <property type="entry name" value="Periplasmic binding protein-like II"/>
    <property type="match status" value="1"/>
</dbReference>
<dbReference type="Proteomes" id="UP000238196">
    <property type="component" value="Unassembled WGS sequence"/>
</dbReference>
<keyword evidence="2" id="KW-0805">Transcription regulation</keyword>
<organism evidence="6 7">
    <name type="scientific">Proteobacteria bacterium 228</name>
    <dbReference type="NCBI Taxonomy" id="2083153"/>
    <lineage>
        <taxon>Bacteria</taxon>
        <taxon>Pseudomonadati</taxon>
        <taxon>Pseudomonadota</taxon>
    </lineage>
</organism>
<dbReference type="InterPro" id="IPR000847">
    <property type="entry name" value="LysR_HTH_N"/>
</dbReference>
<evidence type="ECO:0000313" key="7">
    <source>
        <dbReference type="Proteomes" id="UP000238196"/>
    </source>
</evidence>
<sequence>MNTLNAMQCFCRIVDLESFASAATDLGVSTAQISKQISALESHLKVRLLNRTTRKVSPTEIGMLYYEKCQQILTDLGELESMIEQQGKEPQGVLKISAPIDFSTMYLMDVFTAFQQSHPKIQLDINLSDQFVSLIDEGLDVAIRIGDLPDSTLVAKRLSTTYLSHYAAPRYLRKHGIPQTLEELSEHQTLRYVMNGREFGSALQKSRWTMSCNNGRAMCEAAAHGAGIITKPNFMVLSYLRDGSLVELLSQHRRPPVGIYAVYQHRTHVPCKITHFVDFLADYFRDQDVWNHPLA</sequence>
<dbReference type="EMBL" id="PRLP01000035">
    <property type="protein sequence ID" value="PPC77004.1"/>
    <property type="molecule type" value="Genomic_DNA"/>
</dbReference>
<proteinExistence type="inferred from homology"/>
<keyword evidence="4" id="KW-0804">Transcription</keyword>
<dbReference type="InterPro" id="IPR036388">
    <property type="entry name" value="WH-like_DNA-bd_sf"/>
</dbReference>